<dbReference type="Proteomes" id="UP000836841">
    <property type="component" value="Chromosome 3"/>
</dbReference>
<dbReference type="Gene3D" id="2.40.50.140">
    <property type="entry name" value="Nucleic acid-binding proteins"/>
    <property type="match status" value="1"/>
</dbReference>
<dbReference type="AlphaFoldDB" id="A0AAU9RWZ4"/>
<dbReference type="InterPro" id="IPR003871">
    <property type="entry name" value="RFA1B/D_OB_1st"/>
</dbReference>
<evidence type="ECO:0000259" key="1">
    <source>
        <dbReference type="Pfam" id="PF02721"/>
    </source>
</evidence>
<dbReference type="Pfam" id="PF02721">
    <property type="entry name" value="DUF223"/>
    <property type="match status" value="1"/>
</dbReference>
<protein>
    <recommendedName>
        <fullName evidence="1">Replication protein A 70 kDa DNA-binding subunit B/D first OB fold domain-containing protein</fullName>
    </recommendedName>
</protein>
<evidence type="ECO:0000313" key="3">
    <source>
        <dbReference type="Proteomes" id="UP000836841"/>
    </source>
</evidence>
<name>A0AAU9RWZ4_THLAR</name>
<proteinExistence type="predicted"/>
<gene>
    <name evidence="2" type="ORF">TAV2_LOCUS9720</name>
</gene>
<evidence type="ECO:0000313" key="2">
    <source>
        <dbReference type="EMBL" id="CAH2053073.1"/>
    </source>
</evidence>
<sequence>MNKQHLKRYENHLSVGSWKFIEEFNVSNSIGQYRTTKHCYRISFVKYTIVSNFADQIVEATSNNETEKLICLIRFGKIKEFRELLNGSFDEGMLTLTNTESIVDDEIPNQVTPTSKRKVEPIIEVLEDQHSTIKKQCKLQMHLFDIIENPNR</sequence>
<dbReference type="EMBL" id="OU466859">
    <property type="protein sequence ID" value="CAH2053073.1"/>
    <property type="molecule type" value="Genomic_DNA"/>
</dbReference>
<reference evidence="2 3" key="1">
    <citation type="submission" date="2022-03" db="EMBL/GenBank/DDBJ databases">
        <authorList>
            <person name="Nunn A."/>
            <person name="Chopra R."/>
            <person name="Nunn A."/>
            <person name="Contreras Garrido A."/>
        </authorList>
    </citation>
    <scope>NUCLEOTIDE SEQUENCE [LARGE SCALE GENOMIC DNA]</scope>
</reference>
<keyword evidence="3" id="KW-1185">Reference proteome</keyword>
<feature type="domain" description="Replication protein A 70 kDa DNA-binding subunit B/D first OB fold" evidence="1">
    <location>
        <begin position="2"/>
        <end position="51"/>
    </location>
</feature>
<dbReference type="InterPro" id="IPR012340">
    <property type="entry name" value="NA-bd_OB-fold"/>
</dbReference>
<accession>A0AAU9RWZ4</accession>
<organism evidence="2 3">
    <name type="scientific">Thlaspi arvense</name>
    <name type="common">Field penny-cress</name>
    <dbReference type="NCBI Taxonomy" id="13288"/>
    <lineage>
        <taxon>Eukaryota</taxon>
        <taxon>Viridiplantae</taxon>
        <taxon>Streptophyta</taxon>
        <taxon>Embryophyta</taxon>
        <taxon>Tracheophyta</taxon>
        <taxon>Spermatophyta</taxon>
        <taxon>Magnoliopsida</taxon>
        <taxon>eudicotyledons</taxon>
        <taxon>Gunneridae</taxon>
        <taxon>Pentapetalae</taxon>
        <taxon>rosids</taxon>
        <taxon>malvids</taxon>
        <taxon>Brassicales</taxon>
        <taxon>Brassicaceae</taxon>
        <taxon>Thlaspideae</taxon>
        <taxon>Thlaspi</taxon>
    </lineage>
</organism>